<reference evidence="1" key="1">
    <citation type="submission" date="2006-04" db="EMBL/GenBank/DDBJ databases">
        <title>A new set of microsatellite loci linkage-mapped in the house musk shrew, Suncus murinus (Soricidae, Crocidurinae).</title>
        <authorList>
            <person name="Adjei S."/>
            <person name="Ishikawa A."/>
        </authorList>
    </citation>
    <scope>NUCLEOTIDE SEQUENCE</scope>
    <source>
        <strain evidence="1">BAN-kc</strain>
        <tissue evidence="1">Kidney</tissue>
    </source>
</reference>
<feature type="non-terminal residue" evidence="1">
    <location>
        <position position="1"/>
    </location>
</feature>
<feature type="non-terminal residue" evidence="1">
    <location>
        <position position="42"/>
    </location>
</feature>
<organism evidence="1">
    <name type="scientific">Suncus murinus</name>
    <name type="common">Asian house shrew</name>
    <name type="synonym">Musk shrew</name>
    <dbReference type="NCBI Taxonomy" id="9378"/>
    <lineage>
        <taxon>Eukaryota</taxon>
        <taxon>Metazoa</taxon>
        <taxon>Chordata</taxon>
        <taxon>Craniata</taxon>
        <taxon>Vertebrata</taxon>
        <taxon>Euteleostomi</taxon>
        <taxon>Mammalia</taxon>
        <taxon>Eutheria</taxon>
        <taxon>Laurasiatheria</taxon>
        <taxon>Eulipotyphla</taxon>
        <taxon>Soricidae</taxon>
        <taxon>Crocidurinae</taxon>
        <taxon>Suncus</taxon>
    </lineage>
</organism>
<proteinExistence type="predicted"/>
<dbReference type="AlphaFoldDB" id="A2A104"/>
<evidence type="ECO:0000313" key="1">
    <source>
        <dbReference type="EMBL" id="BAF45383.1"/>
    </source>
</evidence>
<protein>
    <submittedName>
        <fullName evidence="1">Gap junction protein beta 2</fullName>
    </submittedName>
</protein>
<accession>A2A104</accession>
<dbReference type="EMBL" id="AB255639">
    <property type="protein sequence ID" value="BAF45383.1"/>
    <property type="molecule type" value="Genomic_DNA"/>
</dbReference>
<gene>
    <name evidence="1" type="primary">GJB2</name>
</gene>
<name>A2A104_SUNMU</name>
<sequence>SSYFACWCWAQLPSLPGVTSRQISSAILYSLVVRMCAMTKPS</sequence>